<proteinExistence type="predicted"/>
<dbReference type="AlphaFoldDB" id="A0A975GMM8"/>
<sequence length="39" mass="4691">MFFIDFFSMLFFNKNSLLGKPFNPDYSLIFDKSIYLSDK</sequence>
<reference evidence="1" key="1">
    <citation type="journal article" date="2021" name="Microb. Physiol.">
        <title>Proteogenomic Insights into the Physiology of Marine, Sulfate-Reducing, Filamentous Desulfonema limicola and Desulfonema magnum.</title>
        <authorList>
            <person name="Schnaars V."/>
            <person name="Wohlbrand L."/>
            <person name="Scheve S."/>
            <person name="Hinrichs C."/>
            <person name="Reinhardt R."/>
            <person name="Rabus R."/>
        </authorList>
    </citation>
    <scope>NUCLEOTIDE SEQUENCE</scope>
    <source>
        <strain evidence="1">4be13</strain>
    </source>
</reference>
<dbReference type="Proteomes" id="UP000663722">
    <property type="component" value="Chromosome"/>
</dbReference>
<protein>
    <submittedName>
        <fullName evidence="1">Uncharacterized protein</fullName>
    </submittedName>
</protein>
<evidence type="ECO:0000313" key="2">
    <source>
        <dbReference type="Proteomes" id="UP000663722"/>
    </source>
</evidence>
<gene>
    <name evidence="1" type="ORF">dnm_030830</name>
</gene>
<keyword evidence="2" id="KW-1185">Reference proteome</keyword>
<dbReference type="EMBL" id="CP061800">
    <property type="protein sequence ID" value="QTA87056.1"/>
    <property type="molecule type" value="Genomic_DNA"/>
</dbReference>
<evidence type="ECO:0000313" key="1">
    <source>
        <dbReference type="EMBL" id="QTA87056.1"/>
    </source>
</evidence>
<dbReference type="KEGG" id="dmm:dnm_030830"/>
<name>A0A975GMM8_9BACT</name>
<organism evidence="1 2">
    <name type="scientific">Desulfonema magnum</name>
    <dbReference type="NCBI Taxonomy" id="45655"/>
    <lineage>
        <taxon>Bacteria</taxon>
        <taxon>Pseudomonadati</taxon>
        <taxon>Thermodesulfobacteriota</taxon>
        <taxon>Desulfobacteria</taxon>
        <taxon>Desulfobacterales</taxon>
        <taxon>Desulfococcaceae</taxon>
        <taxon>Desulfonema</taxon>
    </lineage>
</organism>
<accession>A0A975GMM8</accession>